<dbReference type="InterPro" id="IPR005031">
    <property type="entry name" value="COQ10_START"/>
</dbReference>
<reference evidence="2 3" key="1">
    <citation type="submission" date="2018-12" db="EMBL/GenBank/DDBJ databases">
        <title>Draft genome sequence of Embleya hyalina NBRC 13850T.</title>
        <authorList>
            <person name="Komaki H."/>
            <person name="Hosoyama A."/>
            <person name="Kimura A."/>
            <person name="Ichikawa N."/>
            <person name="Tamura T."/>
        </authorList>
    </citation>
    <scope>NUCLEOTIDE SEQUENCE [LARGE SCALE GENOMIC DNA]</scope>
    <source>
        <strain evidence="2 3">NBRC 13850</strain>
    </source>
</reference>
<feature type="domain" description="Coenzyme Q-binding protein COQ10 START" evidence="1">
    <location>
        <begin position="10"/>
        <end position="109"/>
    </location>
</feature>
<protein>
    <submittedName>
        <fullName evidence="2">Cyclase</fullName>
    </submittedName>
</protein>
<dbReference type="AlphaFoldDB" id="A0A401YDI2"/>
<dbReference type="OrthoDB" id="3695445at2"/>
<name>A0A401YDI2_9ACTN</name>
<keyword evidence="3" id="KW-1185">Reference proteome</keyword>
<dbReference type="CDD" id="cd07817">
    <property type="entry name" value="SRPBCC_8"/>
    <property type="match status" value="1"/>
</dbReference>
<evidence type="ECO:0000313" key="3">
    <source>
        <dbReference type="Proteomes" id="UP000286931"/>
    </source>
</evidence>
<dbReference type="Gene3D" id="3.30.530.20">
    <property type="match status" value="1"/>
</dbReference>
<dbReference type="InterPro" id="IPR047137">
    <property type="entry name" value="ORF3"/>
</dbReference>
<dbReference type="PANTHER" id="PTHR33824">
    <property type="entry name" value="POLYKETIDE CYCLASE/DEHYDRASE AND LIPID TRANSPORT SUPERFAMILY PROTEIN"/>
    <property type="match status" value="1"/>
</dbReference>
<evidence type="ECO:0000259" key="1">
    <source>
        <dbReference type="Pfam" id="PF03364"/>
    </source>
</evidence>
<comment type="caution">
    <text evidence="2">The sequence shown here is derived from an EMBL/GenBank/DDBJ whole genome shotgun (WGS) entry which is preliminary data.</text>
</comment>
<dbReference type="PANTHER" id="PTHR33824:SF7">
    <property type="entry name" value="POLYKETIDE CYCLASE_DEHYDRASE AND LIPID TRANSPORT SUPERFAMILY PROTEIN"/>
    <property type="match status" value="1"/>
</dbReference>
<dbReference type="InterPro" id="IPR023393">
    <property type="entry name" value="START-like_dom_sf"/>
</dbReference>
<dbReference type="Proteomes" id="UP000286931">
    <property type="component" value="Unassembled WGS sequence"/>
</dbReference>
<evidence type="ECO:0000313" key="2">
    <source>
        <dbReference type="EMBL" id="GCD92650.1"/>
    </source>
</evidence>
<sequence>MAAVTESVDVDVPLHTAYLQWTRFEEYPRFMDGVEEVVRLDAHHHYWKTYTAGVTREFGTETEELPDEHVSWRTVSDEPRHHALVTFRAVDADHTTIDVVTEVEPEGLTETTPPFTATRVRPDLLRFKELVETRALAEMRDTPGPTERGRIPPG</sequence>
<gene>
    <name evidence="2" type="ORF">EHYA_00289</name>
</gene>
<dbReference type="SUPFAM" id="SSF55961">
    <property type="entry name" value="Bet v1-like"/>
    <property type="match status" value="1"/>
</dbReference>
<dbReference type="RefSeq" id="WP_126634995.1">
    <property type="nucleotide sequence ID" value="NZ_BIFH01000013.1"/>
</dbReference>
<accession>A0A401YDI2</accession>
<dbReference type="Pfam" id="PF03364">
    <property type="entry name" value="Polyketide_cyc"/>
    <property type="match status" value="1"/>
</dbReference>
<proteinExistence type="predicted"/>
<dbReference type="EMBL" id="BIFH01000013">
    <property type="protein sequence ID" value="GCD92650.1"/>
    <property type="molecule type" value="Genomic_DNA"/>
</dbReference>
<organism evidence="2 3">
    <name type="scientific">Embleya hyalina</name>
    <dbReference type="NCBI Taxonomy" id="516124"/>
    <lineage>
        <taxon>Bacteria</taxon>
        <taxon>Bacillati</taxon>
        <taxon>Actinomycetota</taxon>
        <taxon>Actinomycetes</taxon>
        <taxon>Kitasatosporales</taxon>
        <taxon>Streptomycetaceae</taxon>
        <taxon>Embleya</taxon>
    </lineage>
</organism>